<evidence type="ECO:0000313" key="7">
    <source>
        <dbReference type="Proteomes" id="UP001596413"/>
    </source>
</evidence>
<dbReference type="EMBL" id="JBHSZO010000015">
    <property type="protein sequence ID" value="MFC7218852.1"/>
    <property type="molecule type" value="Genomic_DNA"/>
</dbReference>
<organism evidence="6 7">
    <name type="scientific">Streptomyces polyrhachis</name>
    <dbReference type="NCBI Taxonomy" id="1282885"/>
    <lineage>
        <taxon>Bacteria</taxon>
        <taxon>Bacillati</taxon>
        <taxon>Actinomycetota</taxon>
        <taxon>Actinomycetes</taxon>
        <taxon>Kitasatosporales</taxon>
        <taxon>Streptomycetaceae</taxon>
        <taxon>Streptomyces</taxon>
    </lineage>
</organism>
<keyword evidence="3" id="KW-0238">DNA-binding</keyword>
<dbReference type="RefSeq" id="WP_386414319.1">
    <property type="nucleotide sequence ID" value="NZ_JBHSZO010000015.1"/>
</dbReference>
<evidence type="ECO:0000256" key="2">
    <source>
        <dbReference type="ARBA" id="ARBA00023015"/>
    </source>
</evidence>
<comment type="caution">
    <text evidence="6">The sequence shown here is derived from an EMBL/GenBank/DDBJ whole genome shotgun (WGS) entry which is preliminary data.</text>
</comment>
<protein>
    <submittedName>
        <fullName evidence="6">LysR family transcriptional regulator</fullName>
    </submittedName>
</protein>
<dbReference type="Gene3D" id="1.10.10.10">
    <property type="entry name" value="Winged helix-like DNA-binding domain superfamily/Winged helix DNA-binding domain"/>
    <property type="match status" value="1"/>
</dbReference>
<accession>A0ABW2GGW2</accession>
<dbReference type="SUPFAM" id="SSF53850">
    <property type="entry name" value="Periplasmic binding protein-like II"/>
    <property type="match status" value="1"/>
</dbReference>
<dbReference type="PRINTS" id="PR00039">
    <property type="entry name" value="HTHLYSR"/>
</dbReference>
<dbReference type="PANTHER" id="PTHR30346">
    <property type="entry name" value="TRANSCRIPTIONAL DUAL REGULATOR HCAR-RELATED"/>
    <property type="match status" value="1"/>
</dbReference>
<keyword evidence="7" id="KW-1185">Reference proteome</keyword>
<sequence>MPHDLEPRLLRYFTALAEELHFSRAAQRLYISQQVLSREIRRLEERVGVPLVERSTRHVALTPAGETLLRRARELLALHDQTLRELGGERPGLIVDVVAPGLTPSLVLDAARRGAPHLEFFARFQNGPEPALHALQAGRLDATFGRPGTAAVAQQPVRNEPLAVLLPERHPLAAYEAVPLAALKDERPCVRAGGHATPGWEAAVLQLPAPFGADAARAHPHVAGGDELARHIRDRDAPVLVLATQPPVPGAVLRPLVEPVALFPWRLMWRPGVADHPGLRVLREAVDALGVEGRWLEAPAGAWLPRDA</sequence>
<evidence type="ECO:0000256" key="3">
    <source>
        <dbReference type="ARBA" id="ARBA00023125"/>
    </source>
</evidence>
<name>A0ABW2GGW2_9ACTN</name>
<dbReference type="Pfam" id="PF00126">
    <property type="entry name" value="HTH_1"/>
    <property type="match status" value="1"/>
</dbReference>
<evidence type="ECO:0000256" key="1">
    <source>
        <dbReference type="ARBA" id="ARBA00009437"/>
    </source>
</evidence>
<dbReference type="Proteomes" id="UP001596413">
    <property type="component" value="Unassembled WGS sequence"/>
</dbReference>
<proteinExistence type="inferred from homology"/>
<feature type="domain" description="HTH lysR-type" evidence="5">
    <location>
        <begin position="5"/>
        <end position="62"/>
    </location>
</feature>
<evidence type="ECO:0000313" key="6">
    <source>
        <dbReference type="EMBL" id="MFC7218852.1"/>
    </source>
</evidence>
<dbReference type="InterPro" id="IPR000847">
    <property type="entry name" value="LysR_HTH_N"/>
</dbReference>
<keyword evidence="4" id="KW-0804">Transcription</keyword>
<dbReference type="InterPro" id="IPR036390">
    <property type="entry name" value="WH_DNA-bd_sf"/>
</dbReference>
<evidence type="ECO:0000256" key="4">
    <source>
        <dbReference type="ARBA" id="ARBA00023163"/>
    </source>
</evidence>
<comment type="similarity">
    <text evidence="1">Belongs to the LysR transcriptional regulatory family.</text>
</comment>
<dbReference type="PROSITE" id="PS50931">
    <property type="entry name" value="HTH_LYSR"/>
    <property type="match status" value="1"/>
</dbReference>
<gene>
    <name evidence="6" type="ORF">ACFQLX_11835</name>
</gene>
<dbReference type="PANTHER" id="PTHR30346:SF0">
    <property type="entry name" value="HCA OPERON TRANSCRIPTIONAL ACTIVATOR HCAR"/>
    <property type="match status" value="1"/>
</dbReference>
<dbReference type="Gene3D" id="3.40.190.10">
    <property type="entry name" value="Periplasmic binding protein-like II"/>
    <property type="match status" value="2"/>
</dbReference>
<keyword evidence="2" id="KW-0805">Transcription regulation</keyword>
<evidence type="ECO:0000259" key="5">
    <source>
        <dbReference type="PROSITE" id="PS50931"/>
    </source>
</evidence>
<dbReference type="SUPFAM" id="SSF46785">
    <property type="entry name" value="Winged helix' DNA-binding domain"/>
    <property type="match status" value="1"/>
</dbReference>
<dbReference type="InterPro" id="IPR036388">
    <property type="entry name" value="WH-like_DNA-bd_sf"/>
</dbReference>
<reference evidence="7" key="1">
    <citation type="journal article" date="2019" name="Int. J. Syst. Evol. Microbiol.">
        <title>The Global Catalogue of Microorganisms (GCM) 10K type strain sequencing project: providing services to taxonomists for standard genome sequencing and annotation.</title>
        <authorList>
            <consortium name="The Broad Institute Genomics Platform"/>
            <consortium name="The Broad Institute Genome Sequencing Center for Infectious Disease"/>
            <person name="Wu L."/>
            <person name="Ma J."/>
        </authorList>
    </citation>
    <scope>NUCLEOTIDE SEQUENCE [LARGE SCALE GENOMIC DNA]</scope>
    <source>
        <strain evidence="7">CGMCC 1.13681</strain>
    </source>
</reference>